<dbReference type="PANTHER" id="PTHR44147">
    <property type="entry name" value="DEHYDROGENASE/REDUCTASE SDR FAMILY MEMBER 1"/>
    <property type="match status" value="1"/>
</dbReference>
<dbReference type="InterPro" id="IPR036291">
    <property type="entry name" value="NAD(P)-bd_dom_sf"/>
</dbReference>
<dbReference type="EMBL" id="FRCS01000001">
    <property type="protein sequence ID" value="SHM65895.1"/>
    <property type="molecule type" value="Genomic_DNA"/>
</dbReference>
<dbReference type="InterPro" id="IPR002347">
    <property type="entry name" value="SDR_fam"/>
</dbReference>
<name>A0A1M7KKG1_9ACTN</name>
<feature type="compositionally biased region" description="Polar residues" evidence="1">
    <location>
        <begin position="292"/>
        <end position="303"/>
    </location>
</feature>
<evidence type="ECO:0000259" key="2">
    <source>
        <dbReference type="Pfam" id="PF13577"/>
    </source>
</evidence>
<proteinExistence type="predicted"/>
<dbReference type="AlphaFoldDB" id="A0A1M7KKG1"/>
<feature type="region of interest" description="Disordered" evidence="1">
    <location>
        <begin position="280"/>
        <end position="303"/>
    </location>
</feature>
<gene>
    <name evidence="3" type="ORF">SAMN05443668_1011172</name>
</gene>
<dbReference type="RefSeq" id="WP_178379769.1">
    <property type="nucleotide sequence ID" value="NZ_FRCS01000001.1"/>
</dbReference>
<dbReference type="InterPro" id="IPR032710">
    <property type="entry name" value="NTF2-like_dom_sf"/>
</dbReference>
<feature type="domain" description="SnoaL-like" evidence="2">
    <location>
        <begin position="200"/>
        <end position="253"/>
    </location>
</feature>
<dbReference type="STRING" id="134849.SAMN05443668_1011172"/>
<dbReference type="Pfam" id="PF00106">
    <property type="entry name" value="adh_short"/>
    <property type="match status" value="1"/>
</dbReference>
<protein>
    <submittedName>
        <fullName evidence="3">NAD(P)-dependent dehydrogenase, short-chain alcohol dehydrogenase family</fullName>
    </submittedName>
</protein>
<dbReference type="Proteomes" id="UP000184440">
    <property type="component" value="Unassembled WGS sequence"/>
</dbReference>
<dbReference type="PANTHER" id="PTHR44147:SF2">
    <property type="entry name" value="DEHYDROGENASE_REDUCTASE SDR FAMILY MEMBER 1"/>
    <property type="match status" value="1"/>
</dbReference>
<dbReference type="Gene3D" id="3.40.50.720">
    <property type="entry name" value="NAD(P)-binding Rossmann-like Domain"/>
    <property type="match status" value="1"/>
</dbReference>
<keyword evidence="4" id="KW-1185">Reference proteome</keyword>
<evidence type="ECO:0000256" key="1">
    <source>
        <dbReference type="SAM" id="MobiDB-lite"/>
    </source>
</evidence>
<sequence>MATEKSLAGAVAVVTGASRGIGKGIALALGERGATVYVTGRTVAPGTHSLPGTVGETAAEVDRRGGTGVAVQVDHGDDEQVAALFARVFRDEGRLDILVNNAFALPEDLTEPGSFWEKPLSNWQMVDVGVRSNFVAAWHAATIMVPQRSGLIVAISGYVGVTYTYGVVFGTCKSAADRMARDMAVELKPHGVASVSLWQGLNLTCDIDGDTAHAETYYLFVGRNRDDSNWLAGGRYLDRLERRNGEWRISLRTNVIEWSGTAPSLDIPFADVPDLQLNGAPSRSLADPSYQRPLTNKRQPCVP</sequence>
<accession>A0A1M7KKG1</accession>
<dbReference type="Pfam" id="PF13577">
    <property type="entry name" value="SnoaL_4"/>
    <property type="match status" value="1"/>
</dbReference>
<evidence type="ECO:0000313" key="4">
    <source>
        <dbReference type="Proteomes" id="UP000184440"/>
    </source>
</evidence>
<reference evidence="3 4" key="1">
    <citation type="submission" date="2016-11" db="EMBL/GenBank/DDBJ databases">
        <authorList>
            <person name="Jaros S."/>
            <person name="Januszkiewicz K."/>
            <person name="Wedrychowicz H."/>
        </authorList>
    </citation>
    <scope>NUCLEOTIDE SEQUENCE [LARGE SCALE GENOMIC DNA]</scope>
    <source>
        <strain evidence="3 4">DSM 46144</strain>
    </source>
</reference>
<dbReference type="PRINTS" id="PR00081">
    <property type="entry name" value="GDHRDH"/>
</dbReference>
<evidence type="ECO:0000313" key="3">
    <source>
        <dbReference type="EMBL" id="SHM65895.1"/>
    </source>
</evidence>
<dbReference type="SUPFAM" id="SSF54427">
    <property type="entry name" value="NTF2-like"/>
    <property type="match status" value="1"/>
</dbReference>
<dbReference type="InterPro" id="IPR037401">
    <property type="entry name" value="SnoaL-like"/>
</dbReference>
<dbReference type="SUPFAM" id="SSF51735">
    <property type="entry name" value="NAD(P)-binding Rossmann-fold domains"/>
    <property type="match status" value="1"/>
</dbReference>
<organism evidence="3 4">
    <name type="scientific">Cryptosporangium aurantiacum</name>
    <dbReference type="NCBI Taxonomy" id="134849"/>
    <lineage>
        <taxon>Bacteria</taxon>
        <taxon>Bacillati</taxon>
        <taxon>Actinomycetota</taxon>
        <taxon>Actinomycetes</taxon>
        <taxon>Cryptosporangiales</taxon>
        <taxon>Cryptosporangiaceae</taxon>
        <taxon>Cryptosporangium</taxon>
    </lineage>
</organism>